<comment type="subcellular location">
    <subcellularLocation>
        <location evidence="2">Mitochondrion inner membrane</location>
        <topology evidence="2">Peripheral membrane protein</topology>
        <orientation evidence="2">Matrix side</orientation>
    </subcellularLocation>
    <subcellularLocation>
        <location evidence="1">Peroxisome</location>
    </subcellularLocation>
</comment>
<evidence type="ECO:0000256" key="18">
    <source>
        <dbReference type="PIRSR" id="PIRSR600542-1"/>
    </source>
</evidence>
<dbReference type="SUPFAM" id="SSF52777">
    <property type="entry name" value="CoA-dependent acyltransferases"/>
    <property type="match status" value="2"/>
</dbReference>
<organism evidence="20 22">
    <name type="scientific">Smittium mucronatum</name>
    <dbReference type="NCBI Taxonomy" id="133383"/>
    <lineage>
        <taxon>Eukaryota</taxon>
        <taxon>Fungi</taxon>
        <taxon>Fungi incertae sedis</taxon>
        <taxon>Zoopagomycota</taxon>
        <taxon>Kickxellomycotina</taxon>
        <taxon>Harpellomycetes</taxon>
        <taxon>Harpellales</taxon>
        <taxon>Legeriomycetaceae</taxon>
        <taxon>Smittium</taxon>
    </lineage>
</organism>
<reference evidence="20 22" key="1">
    <citation type="journal article" date="2016" name="Mol. Biol. Evol.">
        <title>Genome-Wide Survey of Gut Fungi (Harpellales) Reveals the First Horizontally Transferred Ubiquitin Gene from a Mosquito Host.</title>
        <authorList>
            <person name="Wang Y."/>
            <person name="White M.M."/>
            <person name="Kvist S."/>
            <person name="Moncalvo J.M."/>
        </authorList>
    </citation>
    <scope>NUCLEOTIDE SEQUENCE [LARGE SCALE GENOMIC DNA]</scope>
    <source>
        <strain evidence="20 22">ALG-7-W6</strain>
    </source>
</reference>
<keyword evidence="9" id="KW-0443">Lipid metabolism</keyword>
<dbReference type="STRING" id="133383.A0A1R0GQN1"/>
<evidence type="ECO:0000256" key="1">
    <source>
        <dbReference type="ARBA" id="ARBA00004275"/>
    </source>
</evidence>
<keyword evidence="10" id="KW-0496">Mitochondrion</keyword>
<keyword evidence="8" id="KW-0809">Transit peptide</keyword>
<dbReference type="AlphaFoldDB" id="A0A1R0GQN1"/>
<evidence type="ECO:0000256" key="4">
    <source>
        <dbReference type="ARBA" id="ARBA00022448"/>
    </source>
</evidence>
<dbReference type="EMBL" id="LSSL01004815">
    <property type="protein sequence ID" value="OLY79190.1"/>
    <property type="molecule type" value="Genomic_DNA"/>
</dbReference>
<evidence type="ECO:0000313" key="22">
    <source>
        <dbReference type="Proteomes" id="UP000187455"/>
    </source>
</evidence>
<evidence type="ECO:0000259" key="19">
    <source>
        <dbReference type="Pfam" id="PF00755"/>
    </source>
</evidence>
<evidence type="ECO:0000256" key="14">
    <source>
        <dbReference type="ARBA" id="ARBA00052702"/>
    </source>
</evidence>
<dbReference type="InterPro" id="IPR039551">
    <property type="entry name" value="Cho/carn_acyl_trans"/>
</dbReference>
<dbReference type="Pfam" id="PF00755">
    <property type="entry name" value="Carn_acyltransf"/>
    <property type="match status" value="1"/>
</dbReference>
<evidence type="ECO:0000256" key="6">
    <source>
        <dbReference type="ARBA" id="ARBA00022792"/>
    </source>
</evidence>
<keyword evidence="6" id="KW-0999">Mitochondrion inner membrane</keyword>
<dbReference type="FunFam" id="3.30.559.70:FF:000007">
    <property type="entry name" value="Carnitine O-acetyltransferase, mitochondrial"/>
    <property type="match status" value="1"/>
</dbReference>
<gene>
    <name evidence="21" type="ORF">AYI68_g5409</name>
    <name evidence="20" type="ORF">AYI68_g6747</name>
</gene>
<dbReference type="GO" id="GO:0005777">
    <property type="term" value="C:peroxisome"/>
    <property type="evidence" value="ECO:0007669"/>
    <property type="project" value="UniProtKB-SubCell"/>
</dbReference>
<evidence type="ECO:0000313" key="20">
    <source>
        <dbReference type="EMBL" id="OLY79190.1"/>
    </source>
</evidence>
<keyword evidence="5 20" id="KW-0808">Transferase</keyword>
<evidence type="ECO:0000256" key="10">
    <source>
        <dbReference type="ARBA" id="ARBA00023128"/>
    </source>
</evidence>
<feature type="domain" description="Choline/carnitine acyltransferase" evidence="19">
    <location>
        <begin position="30"/>
        <end position="594"/>
    </location>
</feature>
<dbReference type="EC" id="2.3.1.7" evidence="16"/>
<evidence type="ECO:0000256" key="11">
    <source>
        <dbReference type="ARBA" id="ARBA00023136"/>
    </source>
</evidence>
<comment type="catalytic activity">
    <reaction evidence="14">
        <text>(R)-carnitine + acetyl-CoA = O-acetyl-(R)-carnitine + CoA</text>
        <dbReference type="Rhea" id="RHEA:21136"/>
        <dbReference type="ChEBI" id="CHEBI:16347"/>
        <dbReference type="ChEBI" id="CHEBI:57287"/>
        <dbReference type="ChEBI" id="CHEBI:57288"/>
        <dbReference type="ChEBI" id="CHEBI:57589"/>
        <dbReference type="EC" id="2.3.1.7"/>
    </reaction>
</comment>
<feature type="active site" description="Proton acceptor" evidence="18">
    <location>
        <position position="322"/>
    </location>
</feature>
<reference evidence="20" key="2">
    <citation type="submission" date="2017-01" db="EMBL/GenBank/DDBJ databases">
        <authorList>
            <person name="Mah S.A."/>
            <person name="Swanson W.J."/>
            <person name="Moy G.W."/>
            <person name="Vacquier V.D."/>
        </authorList>
    </citation>
    <scope>NUCLEOTIDE SEQUENCE</scope>
    <source>
        <strain evidence="20">ALG-7-W6</strain>
    </source>
</reference>
<dbReference type="OrthoDB" id="240216at2759"/>
<dbReference type="PROSITE" id="PS00439">
    <property type="entry name" value="ACYLTRANSF_C_1"/>
    <property type="match status" value="1"/>
</dbReference>
<evidence type="ECO:0000256" key="9">
    <source>
        <dbReference type="ARBA" id="ARBA00023098"/>
    </source>
</evidence>
<dbReference type="PANTHER" id="PTHR22589:SF103">
    <property type="entry name" value="CARNITINE O-ACETYL-TRANSFERASE, ISOFORM A-RELATED"/>
    <property type="match status" value="1"/>
</dbReference>
<dbReference type="EMBL" id="LSSL01003428">
    <property type="protein sequence ID" value="OLY80495.1"/>
    <property type="molecule type" value="Genomic_DNA"/>
</dbReference>
<evidence type="ECO:0000313" key="21">
    <source>
        <dbReference type="EMBL" id="OLY80495.1"/>
    </source>
</evidence>
<evidence type="ECO:0000256" key="5">
    <source>
        <dbReference type="ARBA" id="ARBA00022679"/>
    </source>
</evidence>
<dbReference type="InterPro" id="IPR000542">
    <property type="entry name" value="Carn_acyl_trans"/>
</dbReference>
<dbReference type="GO" id="GO:0009437">
    <property type="term" value="P:carnitine metabolic process"/>
    <property type="evidence" value="ECO:0007669"/>
    <property type="project" value="TreeGrafter"/>
</dbReference>
<dbReference type="InterPro" id="IPR042231">
    <property type="entry name" value="Cho/carn_acyl_trans_2"/>
</dbReference>
<keyword evidence="13" id="KW-0012">Acyltransferase</keyword>
<dbReference type="PANTHER" id="PTHR22589">
    <property type="entry name" value="CARNITINE O-ACYLTRANSFERASE"/>
    <property type="match status" value="1"/>
</dbReference>
<evidence type="ECO:0000256" key="2">
    <source>
        <dbReference type="ARBA" id="ARBA00004443"/>
    </source>
</evidence>
<evidence type="ECO:0000256" key="17">
    <source>
        <dbReference type="ARBA" id="ARBA00073438"/>
    </source>
</evidence>
<evidence type="ECO:0000256" key="8">
    <source>
        <dbReference type="ARBA" id="ARBA00022946"/>
    </source>
</evidence>
<evidence type="ECO:0000256" key="16">
    <source>
        <dbReference type="ARBA" id="ARBA00066910"/>
    </source>
</evidence>
<dbReference type="Gene3D" id="3.30.559.10">
    <property type="entry name" value="Chloramphenicol acetyltransferase-like domain"/>
    <property type="match status" value="1"/>
</dbReference>
<comment type="function">
    <text evidence="15">Carnitine acetylase is specific for short chain fatty acids. Carnitine acetylase seems to affect the flux through the pyruvate dehydrogenase complex. It may be involved as well in the transport of acetyl-CoA into mitochondria.</text>
</comment>
<evidence type="ECO:0000256" key="13">
    <source>
        <dbReference type="ARBA" id="ARBA00023315"/>
    </source>
</evidence>
<sequence length="615" mass="69044">MSKQLGSCVPGYKPAMTGPLYANQDKLPKLPVPSLEATLPKYLKSIEPLLTPTEYENTVKSADEFSNSAIGKLLQDRLLARAQDPTKTSWLIDWWNDLAYLGYRDPVVPFVSYFYAHKNDKRHKTGVKKGAAIVSSALQFWKQVTDGTLPPEMARTTPLDSSSYQYMFNSCRIPHPGSDHPVQYNPETNKKITVARNGIFYILDICPNGIELSVPEIETQLEKIIQDADGRIAPRIGIFTGDYRDTWAKNREMLISSGPNNKKLLAEIESSIFLLCLDSTSPVTQNDHNHGCWHGDGFNRFFDKPCEFIVFENGKSGFLGEHSMMDGTPTCRLNEFVVSQTLSKTFDKDFGNMDQLRTDLPSPLPLLFETDVHVLKSLKKAHKTFDYEIARQHLYSTTFHGFGKQIISKHYGFSPDAFAQMIIQHAYYKLHGRCVPTYEPAQTRKFLSGRTEACRVLSTESLEFVKTMENPYASDEEKINALKLATKAHSKYSAEAAEGLGVDRHLLGLRLSLKPDEELPALFKDPVFSLSSTWKISTSNISSKYFLSWGWSEVVGDGYGIAYSVVDDNLSFNVTCARDNTIGLDSEKLCQCLNDSATDLRELLAKTALPSKPKL</sequence>
<accession>A0A1R0GQN1</accession>
<keyword evidence="12" id="KW-0576">Peroxisome</keyword>
<dbReference type="GO" id="GO:0004092">
    <property type="term" value="F:carnitine O-acetyltransferase activity"/>
    <property type="evidence" value="ECO:0007669"/>
    <property type="project" value="UniProtKB-EC"/>
</dbReference>
<dbReference type="Proteomes" id="UP000187455">
    <property type="component" value="Unassembled WGS sequence"/>
</dbReference>
<keyword evidence="4" id="KW-0813">Transport</keyword>
<evidence type="ECO:0000256" key="3">
    <source>
        <dbReference type="ARBA" id="ARBA00005232"/>
    </source>
</evidence>
<protein>
    <recommendedName>
        <fullName evidence="17">Carnitine O-acetyltransferase, mitochondrial</fullName>
        <ecNumber evidence="16">2.3.1.7</ecNumber>
    </recommendedName>
</protein>
<evidence type="ECO:0000256" key="12">
    <source>
        <dbReference type="ARBA" id="ARBA00023140"/>
    </source>
</evidence>
<dbReference type="GO" id="GO:0006631">
    <property type="term" value="P:fatty acid metabolic process"/>
    <property type="evidence" value="ECO:0007669"/>
    <property type="project" value="UniProtKB-KW"/>
</dbReference>
<name>A0A1R0GQN1_9FUNG</name>
<dbReference type="GO" id="GO:0005743">
    <property type="term" value="C:mitochondrial inner membrane"/>
    <property type="evidence" value="ECO:0007669"/>
    <property type="project" value="UniProtKB-SubCell"/>
</dbReference>
<dbReference type="InterPro" id="IPR023213">
    <property type="entry name" value="CAT-like_dom_sf"/>
</dbReference>
<comment type="caution">
    <text evidence="20">The sequence shown here is derived from an EMBL/GenBank/DDBJ whole genome shotgun (WGS) entry which is preliminary data.</text>
</comment>
<proteinExistence type="inferred from homology"/>
<evidence type="ECO:0000256" key="15">
    <source>
        <dbReference type="ARBA" id="ARBA00053195"/>
    </source>
</evidence>
<keyword evidence="11" id="KW-0472">Membrane</keyword>
<comment type="similarity">
    <text evidence="3">Belongs to the carnitine/choline acetyltransferase family.</text>
</comment>
<keyword evidence="22" id="KW-1185">Reference proteome</keyword>
<dbReference type="Gene3D" id="3.30.559.70">
    <property type="entry name" value="Choline/Carnitine o-acyltransferase, domain 2"/>
    <property type="match status" value="1"/>
</dbReference>
<evidence type="ECO:0000256" key="7">
    <source>
        <dbReference type="ARBA" id="ARBA00022832"/>
    </source>
</evidence>
<keyword evidence="7" id="KW-0276">Fatty acid metabolism</keyword>